<organism evidence="1">
    <name type="scientific">Arundo donax</name>
    <name type="common">Giant reed</name>
    <name type="synonym">Donax arundinaceus</name>
    <dbReference type="NCBI Taxonomy" id="35708"/>
    <lineage>
        <taxon>Eukaryota</taxon>
        <taxon>Viridiplantae</taxon>
        <taxon>Streptophyta</taxon>
        <taxon>Embryophyta</taxon>
        <taxon>Tracheophyta</taxon>
        <taxon>Spermatophyta</taxon>
        <taxon>Magnoliopsida</taxon>
        <taxon>Liliopsida</taxon>
        <taxon>Poales</taxon>
        <taxon>Poaceae</taxon>
        <taxon>PACMAD clade</taxon>
        <taxon>Arundinoideae</taxon>
        <taxon>Arundineae</taxon>
        <taxon>Arundo</taxon>
    </lineage>
</organism>
<protein>
    <submittedName>
        <fullName evidence="1">Uncharacterized protein</fullName>
    </submittedName>
</protein>
<proteinExistence type="predicted"/>
<evidence type="ECO:0000313" key="1">
    <source>
        <dbReference type="EMBL" id="JAD43137.1"/>
    </source>
</evidence>
<reference evidence="1" key="2">
    <citation type="journal article" date="2015" name="Data Brief">
        <title>Shoot transcriptome of the giant reed, Arundo donax.</title>
        <authorList>
            <person name="Barrero R.A."/>
            <person name="Guerrero F.D."/>
            <person name="Moolhuijzen P."/>
            <person name="Goolsby J.A."/>
            <person name="Tidwell J."/>
            <person name="Bellgard S.E."/>
            <person name="Bellgard M.I."/>
        </authorList>
    </citation>
    <scope>NUCLEOTIDE SEQUENCE</scope>
    <source>
        <tissue evidence="1">Shoot tissue taken approximately 20 cm above the soil surface</tissue>
    </source>
</reference>
<sequence length="56" mass="5880">MVSSSSSLAVNSLLGQPISEKLTKNIHILWKAEVIPIVQGVQLQGSLDGTVVAPPK</sequence>
<reference evidence="1" key="1">
    <citation type="submission" date="2014-09" db="EMBL/GenBank/DDBJ databases">
        <authorList>
            <person name="Magalhaes I.L.F."/>
            <person name="Oliveira U."/>
            <person name="Santos F.R."/>
            <person name="Vidigal T.H.D.A."/>
            <person name="Brescovit A.D."/>
            <person name="Santos A.J."/>
        </authorList>
    </citation>
    <scope>NUCLEOTIDE SEQUENCE</scope>
    <source>
        <tissue evidence="1">Shoot tissue taken approximately 20 cm above the soil surface</tissue>
    </source>
</reference>
<accession>A0A0A9A7Y5</accession>
<dbReference type="AlphaFoldDB" id="A0A0A9A7Y5"/>
<dbReference type="EMBL" id="GBRH01254758">
    <property type="protein sequence ID" value="JAD43137.1"/>
    <property type="molecule type" value="Transcribed_RNA"/>
</dbReference>
<name>A0A0A9A7Y5_ARUDO</name>